<dbReference type="PANTHER" id="PTHR13237">
    <property type="entry name" value="SOMETHING ABOUT SILENCING PROTEIN 10-RELATED"/>
    <property type="match status" value="1"/>
</dbReference>
<keyword evidence="3" id="KW-0597">Phosphoprotein</keyword>
<dbReference type="AlphaFoldDB" id="D2HC96"/>
<dbReference type="RefSeq" id="XP_002919552.2">
    <property type="nucleotide sequence ID" value="XM_002919506.4"/>
</dbReference>
<evidence type="ECO:0000256" key="1">
    <source>
        <dbReference type="ARBA" id="ARBA00004604"/>
    </source>
</evidence>
<feature type="compositionally biased region" description="Acidic residues" evidence="5">
    <location>
        <begin position="67"/>
        <end position="108"/>
    </location>
</feature>
<evidence type="ECO:0000256" key="2">
    <source>
        <dbReference type="ARBA" id="ARBA00010979"/>
    </source>
</evidence>
<feature type="compositionally biased region" description="Basic and acidic residues" evidence="5">
    <location>
        <begin position="46"/>
        <end position="56"/>
    </location>
</feature>
<dbReference type="HOGENOM" id="CLU_025161_1_0_1"/>
<reference evidence="7" key="1">
    <citation type="journal article" date="2010" name="Nature">
        <title>The sequence and de novo assembly of the giant panda genome.</title>
        <authorList>
            <person name="Li R."/>
            <person name="Fan W."/>
            <person name="Tian G."/>
            <person name="Zhu H."/>
            <person name="He L."/>
            <person name="Cai J."/>
            <person name="Huang Q."/>
            <person name="Cai Q."/>
            <person name="Li B."/>
            <person name="Bai Y."/>
            <person name="Zhang Z."/>
            <person name="Zhang Y."/>
            <person name="Wang W."/>
            <person name="Li J."/>
            <person name="Wei F."/>
            <person name="Li H."/>
            <person name="Jian M."/>
            <person name="Li J."/>
            <person name="Zhang Z."/>
            <person name="Nielsen R."/>
            <person name="Li D."/>
            <person name="Gu W."/>
            <person name="Yang Z."/>
            <person name="Xuan Z."/>
            <person name="Ryder O.A."/>
            <person name="Leung F.C."/>
            <person name="Zhou Y."/>
            <person name="Cao J."/>
            <person name="Sun X."/>
            <person name="Fu Y."/>
            <person name="Fang X."/>
            <person name="Guo X."/>
            <person name="Wang B."/>
            <person name="Hou R."/>
            <person name="Shen F."/>
            <person name="Mu B."/>
            <person name="Ni P."/>
            <person name="Lin R."/>
            <person name="Qian W."/>
            <person name="Wang G."/>
            <person name="Yu C."/>
            <person name="Nie W."/>
            <person name="Wang J."/>
            <person name="Wu Z."/>
            <person name="Liang H."/>
            <person name="Min J."/>
            <person name="Wu Q."/>
            <person name="Cheng S."/>
            <person name="Ruan J."/>
            <person name="Wang M."/>
            <person name="Shi Z."/>
            <person name="Wen M."/>
            <person name="Liu B."/>
            <person name="Ren X."/>
            <person name="Zheng H."/>
            <person name="Dong D."/>
            <person name="Cook K."/>
            <person name="Shan G."/>
            <person name="Zhang H."/>
            <person name="Kosiol C."/>
            <person name="Xie X."/>
            <person name="Lu Z."/>
            <person name="Zheng H."/>
            <person name="Li Y."/>
            <person name="Steiner C.C."/>
            <person name="Lam T.T."/>
            <person name="Lin S."/>
            <person name="Zhang Q."/>
            <person name="Li G."/>
            <person name="Tian J."/>
            <person name="Gong T."/>
            <person name="Liu H."/>
            <person name="Zhang D."/>
            <person name="Fang L."/>
            <person name="Ye C."/>
            <person name="Zhang J."/>
            <person name="Hu W."/>
            <person name="Xu A."/>
            <person name="Ren Y."/>
            <person name="Zhang G."/>
            <person name="Bruford M.W."/>
            <person name="Li Q."/>
            <person name="Ma L."/>
            <person name="Guo Y."/>
            <person name="An N."/>
            <person name="Hu Y."/>
            <person name="Zheng Y."/>
            <person name="Shi Y."/>
            <person name="Li Z."/>
            <person name="Liu Q."/>
            <person name="Chen Y."/>
            <person name="Zhao J."/>
            <person name="Qu N."/>
            <person name="Zhao S."/>
            <person name="Tian F."/>
            <person name="Wang X."/>
            <person name="Wang H."/>
            <person name="Xu L."/>
            <person name="Liu X."/>
            <person name="Vinar T."/>
            <person name="Wang Y."/>
            <person name="Lam T.W."/>
            <person name="Yiu S.M."/>
            <person name="Liu S."/>
            <person name="Zhang H."/>
            <person name="Li D."/>
            <person name="Huang Y."/>
            <person name="Wang X."/>
            <person name="Yang G."/>
            <person name="Jiang Z."/>
            <person name="Wang J."/>
            <person name="Qin N."/>
            <person name="Li L."/>
            <person name="Li J."/>
            <person name="Bolund L."/>
            <person name="Kristiansen K."/>
            <person name="Wong G.K."/>
            <person name="Olson M."/>
            <person name="Zhang X."/>
            <person name="Li S."/>
            <person name="Yang H."/>
            <person name="Wang J."/>
            <person name="Wang J."/>
        </authorList>
    </citation>
    <scope>NUCLEOTIDE SEQUENCE [LARGE SCALE GENOMIC DNA]</scope>
</reference>
<feature type="region of interest" description="Disordered" evidence="5">
    <location>
        <begin position="1"/>
        <end position="124"/>
    </location>
</feature>
<evidence type="ECO:0000313" key="7">
    <source>
        <dbReference type="EMBL" id="EFB23254.1"/>
    </source>
</evidence>
<dbReference type="GO" id="GO:0032040">
    <property type="term" value="C:small-subunit processome"/>
    <property type="evidence" value="ECO:0007669"/>
    <property type="project" value="TreeGrafter"/>
</dbReference>
<dbReference type="OrthoDB" id="1924577at2759"/>
<evidence type="ECO:0000256" key="4">
    <source>
        <dbReference type="ARBA" id="ARBA00023242"/>
    </source>
</evidence>
<dbReference type="InParanoid" id="D2HC96"/>
<dbReference type="STRING" id="9646.ENSAMEP00000020596"/>
<accession>D2HC96</accession>
<evidence type="ECO:0000256" key="5">
    <source>
        <dbReference type="SAM" id="MobiDB-lite"/>
    </source>
</evidence>
<feature type="compositionally biased region" description="Low complexity" evidence="5">
    <location>
        <begin position="346"/>
        <end position="355"/>
    </location>
</feature>
<comment type="similarity">
    <text evidence="2">Belongs to the SAS10 family.</text>
</comment>
<feature type="region of interest" description="Disordered" evidence="5">
    <location>
        <begin position="137"/>
        <end position="160"/>
    </location>
</feature>
<dbReference type="EMBL" id="GL192678">
    <property type="protein sequence ID" value="EFB23254.1"/>
    <property type="molecule type" value="Genomic_DNA"/>
</dbReference>
<evidence type="ECO:0000256" key="3">
    <source>
        <dbReference type="ARBA" id="ARBA00022553"/>
    </source>
</evidence>
<keyword evidence="4" id="KW-0539">Nucleus</keyword>
<feature type="compositionally biased region" description="Acidic residues" evidence="5">
    <location>
        <begin position="24"/>
        <end position="33"/>
    </location>
</feature>
<feature type="domain" description="Sas10 C-terminal" evidence="6">
    <location>
        <begin position="402"/>
        <end position="474"/>
    </location>
</feature>
<feature type="compositionally biased region" description="Low complexity" evidence="5">
    <location>
        <begin position="11"/>
        <end position="23"/>
    </location>
</feature>
<dbReference type="InterPro" id="IPR018972">
    <property type="entry name" value="Sas10_C_dom"/>
</dbReference>
<dbReference type="KEGG" id="aml:100481591"/>
<dbReference type="InterPro" id="IPR007146">
    <property type="entry name" value="Sas10/Utp3/C1D"/>
</dbReference>
<dbReference type="eggNOG" id="KOG3118">
    <property type="taxonomic scope" value="Eukaryota"/>
</dbReference>
<protein>
    <recommendedName>
        <fullName evidence="6">Sas10 C-terminal domain-containing protein</fullName>
    </recommendedName>
</protein>
<organism evidence="7">
    <name type="scientific">Ailuropoda melanoleuca</name>
    <name type="common">Giant panda</name>
    <dbReference type="NCBI Taxonomy" id="9646"/>
    <lineage>
        <taxon>Eukaryota</taxon>
        <taxon>Metazoa</taxon>
        <taxon>Chordata</taxon>
        <taxon>Craniata</taxon>
        <taxon>Vertebrata</taxon>
        <taxon>Euteleostomi</taxon>
        <taxon>Mammalia</taxon>
        <taxon>Eutheria</taxon>
        <taxon>Laurasiatheria</taxon>
        <taxon>Carnivora</taxon>
        <taxon>Caniformia</taxon>
        <taxon>Ursidae</taxon>
        <taxon>Ailuropoda</taxon>
    </lineage>
</organism>
<dbReference type="PANTHER" id="PTHR13237:SF8">
    <property type="entry name" value="SOMETHING ABOUT SILENCING PROTEIN 10"/>
    <property type="match status" value="1"/>
</dbReference>
<dbReference type="GO" id="GO:0000462">
    <property type="term" value="P:maturation of SSU-rRNA from tricistronic rRNA transcript (SSU-rRNA, 5.8S rRNA, LSU-rRNA)"/>
    <property type="evidence" value="ECO:0007669"/>
    <property type="project" value="TreeGrafter"/>
</dbReference>
<gene>
    <name evidence="7" type="ORF">PANDA_008195</name>
</gene>
<sequence length="475" mass="54151">MVGRSRRRGAAKWAAVRAKAGPGPEDENEDDLELPPSSGDSSYYQDKVDDFHESRSRAALAKGWSEVESEDEEEDGDEEEEVLALDIADEDDEDGESAGDEEDDDDDGGSSVQSEAEVSVDPSLSWGQRKKLYYDTDYGSKSRSRQSQQEVEEEEREEEEEAQLIQRRLAQALEEDDFGVTWVEAFAKPVPQVDEAETRVVKDLAKVSVKEKLKMLRKESPELLELIEDLKVKLTEVKDELEPLLQLVEQGIIPPGKGSQYLRTKYNLYLNYCSNISFYLILKARRAPAHGHPVIERLVTYRNLINKLSVVDQRLSSEIRHLLTLKDDAGKKELNSKAKSTKAKPKSVSESAAATSAVTDISDDSDLDEEAALKYYKEIEDKQKLKRKKENSIEEQALEDQNAKRAITYQIAKNRGLTPRRKKIDRNPRVKHREKFRRAKIRRRGQVREVRREEQRYTGELSGIRAGVKKSIKLK</sequence>
<evidence type="ECO:0000259" key="6">
    <source>
        <dbReference type="Pfam" id="PF09368"/>
    </source>
</evidence>
<proteinExistence type="inferred from homology"/>
<dbReference type="Pfam" id="PF04000">
    <property type="entry name" value="Sas10_Utp3"/>
    <property type="match status" value="1"/>
</dbReference>
<comment type="subcellular location">
    <subcellularLocation>
        <location evidence="1">Nucleus</location>
        <location evidence="1">Nucleolus</location>
    </subcellularLocation>
</comment>
<feature type="compositionally biased region" description="Basic residues" evidence="5">
    <location>
        <begin position="1"/>
        <end position="10"/>
    </location>
</feature>
<feature type="non-terminal residue" evidence="7">
    <location>
        <position position="475"/>
    </location>
</feature>
<dbReference type="OMA" id="EEYIRPQ"/>
<feature type="compositionally biased region" description="Acidic residues" evidence="5">
    <location>
        <begin position="150"/>
        <end position="160"/>
    </location>
</feature>
<dbReference type="Pfam" id="PF09368">
    <property type="entry name" value="Sas10"/>
    <property type="match status" value="1"/>
</dbReference>
<name>D2HC96_AILME</name>
<feature type="region of interest" description="Disordered" evidence="5">
    <location>
        <begin position="334"/>
        <end position="355"/>
    </location>
</feature>